<sequence length="359" mass="40499">MSTRVLALPKYDRLGASSRLRTLQFIPALQDNSIELDVRPLLDDAYITGLYRGRISRLGVARGYASRLRQIMRAGSYDVVWTEKELLPWLPDSIELSLLPAETRLVVDYDDAVFHRYDQHRSRLVRRIFGRKIDAVMRRADLVLVGNSYLADRALSAGARRVEWLPTVIDLDRYPLPPQREGAGEIIIGWIGTPSTAPYLRLVAPVLERLRERYPVRCVAIGARSDQLFGTPFEAWEWQENTEVAMISSFDIGVMPLPDELFERGKCGYKLIQYMACGLPVVASPVGANSTIVVEDINGYLADSHDQWDSALSRLTENSALRRRLGQVGRLQVEETYSLQAQAPRLADLLRSVGEGDRT</sequence>
<organism evidence="4 5">
    <name type="scientific">Luteimonas fraxinea</name>
    <dbReference type="NCBI Taxonomy" id="2901869"/>
    <lineage>
        <taxon>Bacteria</taxon>
        <taxon>Pseudomonadati</taxon>
        <taxon>Pseudomonadota</taxon>
        <taxon>Gammaproteobacteria</taxon>
        <taxon>Lysobacterales</taxon>
        <taxon>Lysobacteraceae</taxon>
        <taxon>Luteimonas</taxon>
    </lineage>
</organism>
<keyword evidence="5" id="KW-1185">Reference proteome</keyword>
<evidence type="ECO:0000256" key="3">
    <source>
        <dbReference type="ARBA" id="ARBA00022679"/>
    </source>
</evidence>
<dbReference type="Pfam" id="PF13692">
    <property type="entry name" value="Glyco_trans_1_4"/>
    <property type="match status" value="1"/>
</dbReference>
<dbReference type="SUPFAM" id="SSF53756">
    <property type="entry name" value="UDP-Glycosyltransferase/glycogen phosphorylase"/>
    <property type="match status" value="1"/>
</dbReference>
<comment type="similarity">
    <text evidence="1">Belongs to the glycosyltransferase group 1 family. Glycosyltransferase 4 subfamily.</text>
</comment>
<accession>A0ABS8UDV3</accession>
<reference evidence="4" key="1">
    <citation type="submission" date="2021-12" db="EMBL/GenBank/DDBJ databases">
        <authorList>
            <person name="Ulrich A."/>
        </authorList>
    </citation>
    <scope>NUCLEOTIDE SEQUENCE</scope>
    <source>
        <strain evidence="4">A1P009</strain>
    </source>
</reference>
<dbReference type="CDD" id="cd03801">
    <property type="entry name" value="GT4_PimA-like"/>
    <property type="match status" value="1"/>
</dbReference>
<gene>
    <name evidence="4" type="ORF">LTT95_12050</name>
</gene>
<name>A0ABS8UDV3_9GAMM</name>
<proteinExistence type="inferred from homology"/>
<keyword evidence="2" id="KW-0328">Glycosyltransferase</keyword>
<dbReference type="Gene3D" id="3.40.50.2000">
    <property type="entry name" value="Glycogen Phosphorylase B"/>
    <property type="match status" value="2"/>
</dbReference>
<dbReference type="RefSeq" id="WP_232136752.1">
    <property type="nucleotide sequence ID" value="NZ_CP089507.1"/>
</dbReference>
<dbReference type="PANTHER" id="PTHR12526">
    <property type="entry name" value="GLYCOSYLTRANSFERASE"/>
    <property type="match status" value="1"/>
</dbReference>
<dbReference type="Proteomes" id="UP001430360">
    <property type="component" value="Unassembled WGS sequence"/>
</dbReference>
<comment type="caution">
    <text evidence="4">The sequence shown here is derived from an EMBL/GenBank/DDBJ whole genome shotgun (WGS) entry which is preliminary data.</text>
</comment>
<evidence type="ECO:0000256" key="2">
    <source>
        <dbReference type="ARBA" id="ARBA00022676"/>
    </source>
</evidence>
<evidence type="ECO:0000313" key="4">
    <source>
        <dbReference type="EMBL" id="MCD9097671.1"/>
    </source>
</evidence>
<keyword evidence="3" id="KW-0808">Transferase</keyword>
<protein>
    <submittedName>
        <fullName evidence="4">Glycosyltransferase family 4 protein</fullName>
    </submittedName>
</protein>
<evidence type="ECO:0000256" key="1">
    <source>
        <dbReference type="ARBA" id="ARBA00009481"/>
    </source>
</evidence>
<dbReference type="PANTHER" id="PTHR12526:SF640">
    <property type="entry name" value="COLANIC ACID BIOSYNTHESIS GLYCOSYLTRANSFERASE WCAL-RELATED"/>
    <property type="match status" value="1"/>
</dbReference>
<evidence type="ECO:0000313" key="5">
    <source>
        <dbReference type="Proteomes" id="UP001430360"/>
    </source>
</evidence>
<reference evidence="4" key="2">
    <citation type="journal article" date="2022" name="Syst. Appl. Microbiol.">
        <title>Physiological and genomic characterisation of Luteimonas fraxinea sp. nov., a bacterial species associated with trees tolerant to ash dieback.</title>
        <authorList>
            <person name="Ulrich K."/>
            <person name="Becker R."/>
            <person name="Behrendt U."/>
            <person name="Kube M."/>
            <person name="Schneck V."/>
            <person name="Ulrich A."/>
        </authorList>
    </citation>
    <scope>NUCLEOTIDE SEQUENCE</scope>
    <source>
        <strain evidence="4">A1P009</strain>
    </source>
</reference>
<dbReference type="EMBL" id="JAJQKU010000003">
    <property type="protein sequence ID" value="MCD9097671.1"/>
    <property type="molecule type" value="Genomic_DNA"/>
</dbReference>